<evidence type="ECO:0000259" key="9">
    <source>
        <dbReference type="Pfam" id="PF02470"/>
    </source>
</evidence>
<sequence>MDKAVVTNQRRISSVWIIPGLALLLGAWMLFNSIVNADPTVTIQFETADGIEAGKTKIRTRNIEIGLVESVQLSDGFESVTVTARIKRSSAALLTDETQFWVARPRIGLGGVSGVGTLLSGAYIVLEPGKSGRRRIDFVGLEAPPMTPPTAEGVRLRLYSEDSGAINLGDPILYRGRRVGQVDAAEFEIERNRFRYDVFVESPYDSLITEPTRFWKASAIEMKADADGFSINADSLESILAGGIAFDLPSGAVPGKSVEDGASFLLYSNQEDIDRFPYHHYAEYLLFFHDSVRGLKTGAPVEYRGIQVGHVVDVSFSYFRDRDFFGVDEVPVPALIRIYPGHFQLDDSEEGLAKMKGLVELHTASGLRAALHRGSLLTGNLFVSIDFYQQSDEPLAEAALDWGYDVFPTQSVGLEQIERRVVDILNTVDGLPLAALTTEVRDAIAHARSMFDNSSAMIEGLGSLFSSEQTQGLPARFETTLEAVEAAMRGVAPDSPVYEELESSVRKLNAALSDLQRLAQKLERQPNAILFSKPAKADPEPKASK</sequence>
<dbReference type="EMBL" id="JACYFG010000040">
    <property type="protein sequence ID" value="MBD5781353.1"/>
    <property type="molecule type" value="Genomic_DNA"/>
</dbReference>
<keyword evidence="5 8" id="KW-1133">Transmembrane helix</keyword>
<protein>
    <submittedName>
        <fullName evidence="10">Intermembrane transport protein PqiB</fullName>
    </submittedName>
</protein>
<evidence type="ECO:0000256" key="8">
    <source>
        <dbReference type="SAM" id="Phobius"/>
    </source>
</evidence>
<comment type="subcellular location">
    <subcellularLocation>
        <location evidence="1">Cell inner membrane</location>
    </subcellularLocation>
</comment>
<evidence type="ECO:0000313" key="11">
    <source>
        <dbReference type="Proteomes" id="UP000622317"/>
    </source>
</evidence>
<comment type="caution">
    <text evidence="10">The sequence shown here is derived from an EMBL/GenBank/DDBJ whole genome shotgun (WGS) entry which is preliminary data.</text>
</comment>
<dbReference type="Proteomes" id="UP000622317">
    <property type="component" value="Unassembled WGS sequence"/>
</dbReference>
<evidence type="ECO:0000256" key="6">
    <source>
        <dbReference type="ARBA" id="ARBA00023136"/>
    </source>
</evidence>
<evidence type="ECO:0000256" key="5">
    <source>
        <dbReference type="ARBA" id="ARBA00022989"/>
    </source>
</evidence>
<reference evidence="10" key="1">
    <citation type="submission" date="2020-09" db="EMBL/GenBank/DDBJ databases">
        <title>Pelagicoccus enzymogenes sp. nov. with an EPS production, isolated from marine sediment.</title>
        <authorList>
            <person name="Feng X."/>
        </authorList>
    </citation>
    <scope>NUCLEOTIDE SEQUENCE</scope>
    <source>
        <strain evidence="10">NFK12</strain>
    </source>
</reference>
<feature type="coiled-coil region" evidence="7">
    <location>
        <begin position="498"/>
        <end position="525"/>
    </location>
</feature>
<feature type="domain" description="Mce/MlaD" evidence="9">
    <location>
        <begin position="290"/>
        <end position="386"/>
    </location>
</feature>
<keyword evidence="4 8" id="KW-0812">Transmembrane</keyword>
<keyword evidence="7" id="KW-0175">Coiled coil</keyword>
<keyword evidence="6 8" id="KW-0472">Membrane</keyword>
<gene>
    <name evidence="10" type="primary">pqiB</name>
    <name evidence="10" type="ORF">IEN85_17765</name>
</gene>
<dbReference type="NCBIfam" id="NF008070">
    <property type="entry name" value="PRK10807.1"/>
    <property type="match status" value="1"/>
</dbReference>
<evidence type="ECO:0000313" key="10">
    <source>
        <dbReference type="EMBL" id="MBD5781353.1"/>
    </source>
</evidence>
<evidence type="ECO:0000256" key="3">
    <source>
        <dbReference type="ARBA" id="ARBA00022519"/>
    </source>
</evidence>
<evidence type="ECO:0000256" key="4">
    <source>
        <dbReference type="ARBA" id="ARBA00022692"/>
    </source>
</evidence>
<evidence type="ECO:0000256" key="7">
    <source>
        <dbReference type="SAM" id="Coils"/>
    </source>
</evidence>
<dbReference type="Pfam" id="PF02470">
    <property type="entry name" value="MlaD"/>
    <property type="match status" value="3"/>
</dbReference>
<dbReference type="PANTHER" id="PTHR30462:SF2">
    <property type="entry name" value="INTERMEMBRANE TRANSPORT PROTEIN PQIB"/>
    <property type="match status" value="1"/>
</dbReference>
<proteinExistence type="predicted"/>
<dbReference type="PANTHER" id="PTHR30462">
    <property type="entry name" value="INTERMEMBRANE TRANSPORT PROTEIN PQIB-RELATED"/>
    <property type="match status" value="1"/>
</dbReference>
<dbReference type="AlphaFoldDB" id="A0A927FDD5"/>
<evidence type="ECO:0000256" key="1">
    <source>
        <dbReference type="ARBA" id="ARBA00004533"/>
    </source>
</evidence>
<dbReference type="InterPro" id="IPR003399">
    <property type="entry name" value="Mce/MlaD"/>
</dbReference>
<name>A0A927FDD5_9BACT</name>
<dbReference type="InterPro" id="IPR051800">
    <property type="entry name" value="PqiA-PqiB_transport"/>
</dbReference>
<feature type="domain" description="Mce/MlaD" evidence="9">
    <location>
        <begin position="153"/>
        <end position="213"/>
    </location>
</feature>
<feature type="transmembrane region" description="Helical" evidence="8">
    <location>
        <begin position="12"/>
        <end position="31"/>
    </location>
</feature>
<accession>A0A927FDD5</accession>
<keyword evidence="11" id="KW-1185">Reference proteome</keyword>
<dbReference type="RefSeq" id="WP_191618451.1">
    <property type="nucleotide sequence ID" value="NZ_JACYFG010000040.1"/>
</dbReference>
<keyword evidence="2" id="KW-1003">Cell membrane</keyword>
<keyword evidence="3" id="KW-0997">Cell inner membrane</keyword>
<evidence type="ECO:0000256" key="2">
    <source>
        <dbReference type="ARBA" id="ARBA00022475"/>
    </source>
</evidence>
<feature type="domain" description="Mce/MlaD" evidence="9">
    <location>
        <begin position="39"/>
        <end position="129"/>
    </location>
</feature>
<organism evidence="10 11">
    <name type="scientific">Pelagicoccus enzymogenes</name>
    <dbReference type="NCBI Taxonomy" id="2773457"/>
    <lineage>
        <taxon>Bacteria</taxon>
        <taxon>Pseudomonadati</taxon>
        <taxon>Verrucomicrobiota</taxon>
        <taxon>Opitutia</taxon>
        <taxon>Puniceicoccales</taxon>
        <taxon>Pelagicoccaceae</taxon>
        <taxon>Pelagicoccus</taxon>
    </lineage>
</organism>
<dbReference type="GO" id="GO:0005886">
    <property type="term" value="C:plasma membrane"/>
    <property type="evidence" value="ECO:0007669"/>
    <property type="project" value="UniProtKB-SubCell"/>
</dbReference>